<dbReference type="PANTHER" id="PTHR43245:SF13">
    <property type="entry name" value="UDP-D-APIOSE_UDP-D-XYLOSE SYNTHASE 2"/>
    <property type="match status" value="1"/>
</dbReference>
<dbReference type="EMBL" id="BARS01022712">
    <property type="protein sequence ID" value="GAG03142.1"/>
    <property type="molecule type" value="Genomic_DNA"/>
</dbReference>
<organism evidence="2">
    <name type="scientific">marine sediment metagenome</name>
    <dbReference type="NCBI Taxonomy" id="412755"/>
    <lineage>
        <taxon>unclassified sequences</taxon>
        <taxon>metagenomes</taxon>
        <taxon>ecological metagenomes</taxon>
    </lineage>
</organism>
<accession>X0UVB4</accession>
<evidence type="ECO:0000313" key="2">
    <source>
        <dbReference type="EMBL" id="GAG03142.1"/>
    </source>
</evidence>
<evidence type="ECO:0000259" key="1">
    <source>
        <dbReference type="Pfam" id="PF01370"/>
    </source>
</evidence>
<dbReference type="InterPro" id="IPR036291">
    <property type="entry name" value="NAD(P)-bd_dom_sf"/>
</dbReference>
<protein>
    <recommendedName>
        <fullName evidence="1">NAD-dependent epimerase/dehydratase domain-containing protein</fullName>
    </recommendedName>
</protein>
<dbReference type="AlphaFoldDB" id="X0UVB4"/>
<comment type="caution">
    <text evidence="2">The sequence shown here is derived from an EMBL/GenBank/DDBJ whole genome shotgun (WGS) entry which is preliminary data.</text>
</comment>
<proteinExistence type="predicted"/>
<dbReference type="Gene3D" id="3.40.50.720">
    <property type="entry name" value="NAD(P)-binding Rossmann-like Domain"/>
    <property type="match status" value="1"/>
</dbReference>
<sequence length="224" mass="24883">PKESIEINLQGSNNVFKAALENKVKRLIFASSASVYGDPKVLPMKEDGPLEPITPYCISKLASEQLLKFYERQGLEYNILRYFNVYGLGQSADSYYTSVIILFIKRILNGEPPIIQGSGEQSMDFVNVKDVVQANILAMNSKVKNEIFNVGSSTSTTIKELAGILIKSLGVDIKPEFDNKPTIVKKRMADITKISKLLGYKVTVSAEEVLSDVARDIAKHPEDY</sequence>
<dbReference type="InterPro" id="IPR050177">
    <property type="entry name" value="Lipid_A_modif_metabolic_enz"/>
</dbReference>
<name>X0UVB4_9ZZZZ</name>
<reference evidence="2" key="1">
    <citation type="journal article" date="2014" name="Front. Microbiol.">
        <title>High frequency of phylogenetically diverse reductive dehalogenase-homologous genes in deep subseafloor sedimentary metagenomes.</title>
        <authorList>
            <person name="Kawai M."/>
            <person name="Futagami T."/>
            <person name="Toyoda A."/>
            <person name="Takaki Y."/>
            <person name="Nishi S."/>
            <person name="Hori S."/>
            <person name="Arai W."/>
            <person name="Tsubouchi T."/>
            <person name="Morono Y."/>
            <person name="Uchiyama I."/>
            <person name="Ito T."/>
            <person name="Fujiyama A."/>
            <person name="Inagaki F."/>
            <person name="Takami H."/>
        </authorList>
    </citation>
    <scope>NUCLEOTIDE SEQUENCE</scope>
    <source>
        <strain evidence="2">Expedition CK06-06</strain>
    </source>
</reference>
<dbReference type="SUPFAM" id="SSF51735">
    <property type="entry name" value="NAD(P)-binding Rossmann-fold domains"/>
    <property type="match status" value="1"/>
</dbReference>
<dbReference type="PANTHER" id="PTHR43245">
    <property type="entry name" value="BIFUNCTIONAL POLYMYXIN RESISTANCE PROTEIN ARNA"/>
    <property type="match status" value="1"/>
</dbReference>
<feature type="non-terminal residue" evidence="2">
    <location>
        <position position="1"/>
    </location>
</feature>
<feature type="domain" description="NAD-dependent epimerase/dehydratase" evidence="1">
    <location>
        <begin position="1"/>
        <end position="151"/>
    </location>
</feature>
<gene>
    <name evidence="2" type="ORF">S01H1_36267</name>
</gene>
<dbReference type="Pfam" id="PF01370">
    <property type="entry name" value="Epimerase"/>
    <property type="match status" value="1"/>
</dbReference>
<dbReference type="InterPro" id="IPR001509">
    <property type="entry name" value="Epimerase_deHydtase"/>
</dbReference>